<dbReference type="Pfam" id="PF01095">
    <property type="entry name" value="Pectinesterase"/>
    <property type="match status" value="1"/>
</dbReference>
<evidence type="ECO:0000256" key="5">
    <source>
        <dbReference type="ARBA" id="ARBA00023085"/>
    </source>
</evidence>
<dbReference type="EC" id="3.1.1.11" evidence="7"/>
<dbReference type="GO" id="GO:0030599">
    <property type="term" value="F:pectinesterase activity"/>
    <property type="evidence" value="ECO:0007669"/>
    <property type="project" value="UniProtKB-UniRule"/>
</dbReference>
<evidence type="ECO:0000256" key="6">
    <source>
        <dbReference type="PROSITE-ProRule" id="PRU10040"/>
    </source>
</evidence>
<dbReference type="AlphaFoldDB" id="A0AAD6EZ84"/>
<dbReference type="InterPro" id="IPR000070">
    <property type="entry name" value="Pectinesterase_cat"/>
</dbReference>
<dbReference type="Gene3D" id="1.20.140.40">
    <property type="entry name" value="Invertase/pectin methylesterase inhibitor family protein"/>
    <property type="match status" value="1"/>
</dbReference>
<dbReference type="NCBIfam" id="TIGR01614">
    <property type="entry name" value="PME_inhib"/>
    <property type="match status" value="1"/>
</dbReference>
<reference evidence="9 10" key="1">
    <citation type="journal article" date="2022" name="Cell">
        <title>Repeat-based holocentromeres influence genome architecture and karyotype evolution.</title>
        <authorList>
            <person name="Hofstatter P.G."/>
            <person name="Thangavel G."/>
            <person name="Lux T."/>
            <person name="Neumann P."/>
            <person name="Vondrak T."/>
            <person name="Novak P."/>
            <person name="Zhang M."/>
            <person name="Costa L."/>
            <person name="Castellani M."/>
            <person name="Scott A."/>
            <person name="Toegelov H."/>
            <person name="Fuchs J."/>
            <person name="Mata-Sucre Y."/>
            <person name="Dias Y."/>
            <person name="Vanzela A.L.L."/>
            <person name="Huettel B."/>
            <person name="Almeida C.C.S."/>
            <person name="Simkova H."/>
            <person name="Souza G."/>
            <person name="Pedrosa-Harand A."/>
            <person name="Macas J."/>
            <person name="Mayer K.F.X."/>
            <person name="Houben A."/>
            <person name="Marques A."/>
        </authorList>
    </citation>
    <scope>NUCLEOTIDE SEQUENCE [LARGE SCALE GENOMIC DNA]</scope>
    <source>
        <strain evidence="9">RhyTen1mFocal</strain>
    </source>
</reference>
<dbReference type="Proteomes" id="UP001210211">
    <property type="component" value="Unassembled WGS sequence"/>
</dbReference>
<feature type="active site" evidence="6">
    <location>
        <position position="371"/>
    </location>
</feature>
<comment type="similarity">
    <text evidence="3">In the C-terminal section; belongs to the pectinesterase family.</text>
</comment>
<sequence>MYSHATSILFLAIFFLPFFSSLAAPNNDTSTGSDVDHEIYQWCAETPHPDACINYFTNKTLPYIPKEQSDFFRLSLQFTLRAADRAQSHLKRLGPYCNSTSELTALLDCWKLYANAVLQLNRTLNGSCTHIDSQTWLSAALTSVATCRKGFADLDASDSVISPVMSYNVSDLISNLLAVNKAYNSTNNSTSGAGGKRKLNWMKAGHRKLLQLSALQANLVVAQDGSGNYGTILDAINAAAAKISGMSRNGHFVIYIKAGVYSENVQIVNSLTNLVLVGDGIGRTVITGSRSVSSGFTTFSSATFSVLGNGFMATGITFRNTFGPTSQAVAMLSGSDQSIFYKCSFEGYQDTLSTFSQRQFYRECDIYGTVDFIFGNAAAVFQKCNIYTRIPVPGQANVITAQGRSDPNQNTGIVIQSSNIKAAPEFWPIHRTVKSFLGRPWQQYSRTIFVRNYIDSIIDPDGWTPTDQSFLNTLYFAEYGNSGPGSRLSLRVKWPGYHIVARPFIIQQFTASRFIAGRVWIPATGVPFDPVFKNN</sequence>
<dbReference type="InterPro" id="IPR033131">
    <property type="entry name" value="Pectinesterase_Asp_AS"/>
</dbReference>
<dbReference type="GO" id="GO:0042545">
    <property type="term" value="P:cell wall modification"/>
    <property type="evidence" value="ECO:0007669"/>
    <property type="project" value="UniProtKB-UniRule"/>
</dbReference>
<protein>
    <recommendedName>
        <fullName evidence="7">Pectinesterase</fullName>
        <ecNumber evidence="7">3.1.1.11</ecNumber>
    </recommendedName>
</protein>
<dbReference type="FunFam" id="2.160.20.10:FF:000001">
    <property type="entry name" value="Pectinesterase"/>
    <property type="match status" value="1"/>
</dbReference>
<comment type="pathway">
    <text evidence="1 7">Glycan metabolism; pectin degradation; 2-dehydro-3-deoxy-D-gluconate from pectin: step 1/5.</text>
</comment>
<dbReference type="GO" id="GO:0045490">
    <property type="term" value="P:pectin catabolic process"/>
    <property type="evidence" value="ECO:0007669"/>
    <property type="project" value="UniProtKB-UniRule"/>
</dbReference>
<name>A0AAD6EZ84_9POAL</name>
<keyword evidence="7" id="KW-0732">Signal</keyword>
<dbReference type="SMART" id="SM00856">
    <property type="entry name" value="PMEI"/>
    <property type="match status" value="1"/>
</dbReference>
<proteinExistence type="inferred from homology"/>
<evidence type="ECO:0000256" key="3">
    <source>
        <dbReference type="ARBA" id="ARBA00007786"/>
    </source>
</evidence>
<keyword evidence="4 7" id="KW-0378">Hydrolase</keyword>
<feature type="signal peptide" evidence="7">
    <location>
        <begin position="1"/>
        <end position="23"/>
    </location>
</feature>
<comment type="similarity">
    <text evidence="2">In the N-terminal section; belongs to the PMEI family.</text>
</comment>
<dbReference type="SUPFAM" id="SSF51126">
    <property type="entry name" value="Pectin lyase-like"/>
    <property type="match status" value="1"/>
</dbReference>
<dbReference type="InterPro" id="IPR011050">
    <property type="entry name" value="Pectin_lyase_fold/virulence"/>
</dbReference>
<dbReference type="CDD" id="cd15798">
    <property type="entry name" value="PMEI-like_3"/>
    <property type="match status" value="1"/>
</dbReference>
<dbReference type="PANTHER" id="PTHR31707">
    <property type="entry name" value="PECTINESTERASE"/>
    <property type="match status" value="1"/>
</dbReference>
<comment type="catalytic activity">
    <reaction evidence="7">
        <text>[(1-&gt;4)-alpha-D-galacturonosyl methyl ester](n) + n H2O = [(1-&gt;4)-alpha-D-galacturonosyl](n) + n methanol + n H(+)</text>
        <dbReference type="Rhea" id="RHEA:22380"/>
        <dbReference type="Rhea" id="RHEA-COMP:14570"/>
        <dbReference type="Rhea" id="RHEA-COMP:14573"/>
        <dbReference type="ChEBI" id="CHEBI:15377"/>
        <dbReference type="ChEBI" id="CHEBI:15378"/>
        <dbReference type="ChEBI" id="CHEBI:17790"/>
        <dbReference type="ChEBI" id="CHEBI:140522"/>
        <dbReference type="ChEBI" id="CHEBI:140523"/>
        <dbReference type="EC" id="3.1.1.11"/>
    </reaction>
</comment>
<feature type="chain" id="PRO_5041779626" description="Pectinesterase" evidence="7">
    <location>
        <begin position="24"/>
        <end position="535"/>
    </location>
</feature>
<evidence type="ECO:0000256" key="7">
    <source>
        <dbReference type="RuleBase" id="RU000589"/>
    </source>
</evidence>
<evidence type="ECO:0000256" key="4">
    <source>
        <dbReference type="ARBA" id="ARBA00022801"/>
    </source>
</evidence>
<evidence type="ECO:0000313" key="9">
    <source>
        <dbReference type="EMBL" id="KAJ3706584.1"/>
    </source>
</evidence>
<feature type="domain" description="Pectinesterase inhibitor" evidence="8">
    <location>
        <begin position="34"/>
        <end position="179"/>
    </location>
</feature>
<evidence type="ECO:0000259" key="8">
    <source>
        <dbReference type="SMART" id="SM00856"/>
    </source>
</evidence>
<dbReference type="GO" id="GO:0004857">
    <property type="term" value="F:enzyme inhibitor activity"/>
    <property type="evidence" value="ECO:0007669"/>
    <property type="project" value="InterPro"/>
</dbReference>
<evidence type="ECO:0000256" key="2">
    <source>
        <dbReference type="ARBA" id="ARBA00006027"/>
    </source>
</evidence>
<accession>A0AAD6EZ84</accession>
<dbReference type="InterPro" id="IPR035513">
    <property type="entry name" value="Invertase/methylesterase_inhib"/>
</dbReference>
<comment type="caution">
    <text evidence="9">The sequence shown here is derived from an EMBL/GenBank/DDBJ whole genome shotgun (WGS) entry which is preliminary data.</text>
</comment>
<dbReference type="PROSITE" id="PS00503">
    <property type="entry name" value="PECTINESTERASE_2"/>
    <property type="match status" value="1"/>
</dbReference>
<evidence type="ECO:0000256" key="1">
    <source>
        <dbReference type="ARBA" id="ARBA00005184"/>
    </source>
</evidence>
<keyword evidence="10" id="KW-1185">Reference proteome</keyword>
<keyword evidence="5 7" id="KW-0063">Aspartyl esterase</keyword>
<gene>
    <name evidence="9" type="ORF">LUZ61_010289</name>
</gene>
<organism evidence="9 10">
    <name type="scientific">Rhynchospora tenuis</name>
    <dbReference type="NCBI Taxonomy" id="198213"/>
    <lineage>
        <taxon>Eukaryota</taxon>
        <taxon>Viridiplantae</taxon>
        <taxon>Streptophyta</taxon>
        <taxon>Embryophyta</taxon>
        <taxon>Tracheophyta</taxon>
        <taxon>Spermatophyta</taxon>
        <taxon>Magnoliopsida</taxon>
        <taxon>Liliopsida</taxon>
        <taxon>Poales</taxon>
        <taxon>Cyperaceae</taxon>
        <taxon>Cyperoideae</taxon>
        <taxon>Rhynchosporeae</taxon>
        <taxon>Rhynchospora</taxon>
    </lineage>
</organism>
<dbReference type="SUPFAM" id="SSF101148">
    <property type="entry name" value="Plant invertase/pectin methylesterase inhibitor"/>
    <property type="match status" value="1"/>
</dbReference>
<evidence type="ECO:0000313" key="10">
    <source>
        <dbReference type="Proteomes" id="UP001210211"/>
    </source>
</evidence>
<dbReference type="Pfam" id="PF04043">
    <property type="entry name" value="PMEI"/>
    <property type="match status" value="1"/>
</dbReference>
<dbReference type="EMBL" id="JAMRDG010000001">
    <property type="protein sequence ID" value="KAJ3706584.1"/>
    <property type="molecule type" value="Genomic_DNA"/>
</dbReference>
<dbReference type="InterPro" id="IPR012334">
    <property type="entry name" value="Pectin_lyas_fold"/>
</dbReference>
<dbReference type="Gene3D" id="2.160.20.10">
    <property type="entry name" value="Single-stranded right-handed beta-helix, Pectin lyase-like"/>
    <property type="match status" value="1"/>
</dbReference>
<dbReference type="InterPro" id="IPR006501">
    <property type="entry name" value="Pectinesterase_inhib_dom"/>
</dbReference>